<feature type="compositionally biased region" description="Polar residues" evidence="1">
    <location>
        <begin position="7"/>
        <end position="17"/>
    </location>
</feature>
<dbReference type="AlphaFoldDB" id="W1X9Z7"/>
<evidence type="ECO:0000256" key="1">
    <source>
        <dbReference type="SAM" id="MobiDB-lite"/>
    </source>
</evidence>
<feature type="compositionally biased region" description="Basic and acidic residues" evidence="1">
    <location>
        <begin position="18"/>
        <end position="42"/>
    </location>
</feature>
<sequence length="42" mass="5273">RNLDYENYSQQRQTSFEKQTKDAKKEREEYQKENVPICREDF</sequence>
<evidence type="ECO:0000313" key="2">
    <source>
        <dbReference type="EMBL" id="ETJ27098.1"/>
    </source>
</evidence>
<name>W1X9Z7_9ZZZZ</name>
<feature type="region of interest" description="Disordered" evidence="1">
    <location>
        <begin position="1"/>
        <end position="42"/>
    </location>
</feature>
<comment type="caution">
    <text evidence="2">The sequence shown here is derived from an EMBL/GenBank/DDBJ whole genome shotgun (WGS) entry which is preliminary data.</text>
</comment>
<gene>
    <name evidence="2" type="ORF">Q604_UNBC17105G0001</name>
</gene>
<dbReference type="EMBL" id="AZMM01017105">
    <property type="protein sequence ID" value="ETJ27098.1"/>
    <property type="molecule type" value="Genomic_DNA"/>
</dbReference>
<feature type="non-terminal residue" evidence="2">
    <location>
        <position position="1"/>
    </location>
</feature>
<organism evidence="2">
    <name type="scientific">human gut metagenome</name>
    <dbReference type="NCBI Taxonomy" id="408170"/>
    <lineage>
        <taxon>unclassified sequences</taxon>
        <taxon>metagenomes</taxon>
        <taxon>organismal metagenomes</taxon>
    </lineage>
</organism>
<protein>
    <submittedName>
        <fullName evidence="2">ABC transporter</fullName>
    </submittedName>
</protein>
<accession>W1X9Z7</accession>
<reference evidence="2" key="1">
    <citation type="submission" date="2013-12" db="EMBL/GenBank/DDBJ databases">
        <title>A Varibaculum cambriense genome reconstructed from a premature infant gut community with otherwise low bacterial novelty that shifts toward anaerobic metabolism during the third week of life.</title>
        <authorList>
            <person name="Brown C.T."/>
            <person name="Sharon I."/>
            <person name="Thomas B.C."/>
            <person name="Castelle C.J."/>
            <person name="Morowitz M.J."/>
            <person name="Banfield J.F."/>
        </authorList>
    </citation>
    <scope>NUCLEOTIDE SEQUENCE</scope>
</reference>
<proteinExistence type="predicted"/>